<organism evidence="1 2">
    <name type="scientific">Roseburia inulinivorans</name>
    <dbReference type="NCBI Taxonomy" id="360807"/>
    <lineage>
        <taxon>Bacteria</taxon>
        <taxon>Bacillati</taxon>
        <taxon>Bacillota</taxon>
        <taxon>Clostridia</taxon>
        <taxon>Lachnospirales</taxon>
        <taxon>Lachnospiraceae</taxon>
        <taxon>Roseburia</taxon>
    </lineage>
</organism>
<dbReference type="EMBL" id="CYXX01000036">
    <property type="protein sequence ID" value="CUN29098.1"/>
    <property type="molecule type" value="Genomic_DNA"/>
</dbReference>
<proteinExistence type="predicted"/>
<dbReference type="NCBIfam" id="TIGR04223">
    <property type="entry name" value="quorum_AgrD"/>
    <property type="match status" value="1"/>
</dbReference>
<evidence type="ECO:0000313" key="2">
    <source>
        <dbReference type="Proteomes" id="UP000095453"/>
    </source>
</evidence>
<accession>A0A173VT15</accession>
<dbReference type="AlphaFoldDB" id="A0A173VT15"/>
<dbReference type="RefSeq" id="WP_044928740.1">
    <property type="nucleotide sequence ID" value="NZ_CYXX01000036.1"/>
</dbReference>
<dbReference type="GeneID" id="75161699"/>
<name>A0A173VT15_9FIRM</name>
<dbReference type="InterPro" id="IPR009229">
    <property type="entry name" value="AgrD"/>
</dbReference>
<protein>
    <submittedName>
        <fullName evidence="1">Cyclic lactone autoinducer peptide</fullName>
    </submittedName>
</protein>
<sequence>MKGKLSKAVAKGMVSVLNTFLRADANSAACVITYQPKAPKELARYRRTK</sequence>
<dbReference type="Proteomes" id="UP000095453">
    <property type="component" value="Unassembled WGS sequence"/>
</dbReference>
<reference evidence="1 2" key="1">
    <citation type="submission" date="2015-09" db="EMBL/GenBank/DDBJ databases">
        <authorList>
            <consortium name="Pathogen Informatics"/>
        </authorList>
    </citation>
    <scope>NUCLEOTIDE SEQUENCE [LARGE SCALE GENOMIC DNA]</scope>
    <source>
        <strain evidence="1 2">2789STDY5608887</strain>
    </source>
</reference>
<evidence type="ECO:0000313" key="1">
    <source>
        <dbReference type="EMBL" id="CUN29098.1"/>
    </source>
</evidence>
<gene>
    <name evidence="1" type="ORF">ERS852444_03256</name>
</gene>